<evidence type="ECO:0000313" key="1">
    <source>
        <dbReference type="EMBL" id="KAL3842545.1"/>
    </source>
</evidence>
<proteinExistence type="predicted"/>
<organism evidence="1 2">
    <name type="scientific">Sinanodonta woodiana</name>
    <name type="common">Chinese pond mussel</name>
    <name type="synonym">Anodonta woodiana</name>
    <dbReference type="NCBI Taxonomy" id="1069815"/>
    <lineage>
        <taxon>Eukaryota</taxon>
        <taxon>Metazoa</taxon>
        <taxon>Spiralia</taxon>
        <taxon>Lophotrochozoa</taxon>
        <taxon>Mollusca</taxon>
        <taxon>Bivalvia</taxon>
        <taxon>Autobranchia</taxon>
        <taxon>Heteroconchia</taxon>
        <taxon>Palaeoheterodonta</taxon>
        <taxon>Unionida</taxon>
        <taxon>Unionoidea</taxon>
        <taxon>Unionidae</taxon>
        <taxon>Unioninae</taxon>
        <taxon>Sinanodonta</taxon>
    </lineage>
</organism>
<dbReference type="AlphaFoldDB" id="A0ABD3U270"/>
<evidence type="ECO:0000313" key="2">
    <source>
        <dbReference type="Proteomes" id="UP001634394"/>
    </source>
</evidence>
<dbReference type="EMBL" id="JBJQND010000017">
    <property type="protein sequence ID" value="KAL3842545.1"/>
    <property type="molecule type" value="Genomic_DNA"/>
</dbReference>
<dbReference type="Proteomes" id="UP001634394">
    <property type="component" value="Unassembled WGS sequence"/>
</dbReference>
<keyword evidence="2" id="KW-1185">Reference proteome</keyword>
<gene>
    <name evidence="1" type="ORF">ACJMK2_020544</name>
</gene>
<name>A0ABD3U270_SINWO</name>
<sequence length="126" mass="14471">MTFPTSQRLTIVDLSRVSWNEKPLRSTSLANKTMTYLDESIKPTRMMRQYGSSQLPLDRVSNLQPKEMPRCNSSLKSISNGDHSIVMCQRGSALSSKKDKCKYFWEQSYLSVLDDKSKQSLLDKEL</sequence>
<comment type="caution">
    <text evidence="1">The sequence shown here is derived from an EMBL/GenBank/DDBJ whole genome shotgun (WGS) entry which is preliminary data.</text>
</comment>
<protein>
    <submittedName>
        <fullName evidence="1">Uncharacterized protein</fullName>
    </submittedName>
</protein>
<accession>A0ABD3U270</accession>
<reference evidence="1 2" key="1">
    <citation type="submission" date="2024-11" db="EMBL/GenBank/DDBJ databases">
        <title>Chromosome-level genome assembly of the freshwater bivalve Anodonta woodiana.</title>
        <authorList>
            <person name="Chen X."/>
        </authorList>
    </citation>
    <scope>NUCLEOTIDE SEQUENCE [LARGE SCALE GENOMIC DNA]</scope>
    <source>
        <strain evidence="1">MN2024</strain>
        <tissue evidence="1">Gills</tissue>
    </source>
</reference>